<dbReference type="AlphaFoldDB" id="A0AAN0Y7F9"/>
<name>A0AAN0Y7F9_VIBNA</name>
<dbReference type="Proteomes" id="UP000092741">
    <property type="component" value="Chromosome 2"/>
</dbReference>
<accession>A0AAN0Y7F9</accession>
<dbReference type="EMBL" id="CP016346">
    <property type="protein sequence ID" value="ANQ14515.1"/>
    <property type="molecule type" value="Genomic_DNA"/>
</dbReference>
<reference evidence="1 2" key="1">
    <citation type="submission" date="2016-07" db="EMBL/GenBank/DDBJ databases">
        <title>Developing Vibrio natriegens as a novel, fast-growing host for biotechnology.</title>
        <authorList>
            <person name="Weinstock M.T."/>
            <person name="Hesek E.D."/>
            <person name="Wilson C.M."/>
            <person name="Gibson D.G."/>
        </authorList>
    </citation>
    <scope>NUCLEOTIDE SEQUENCE [LARGE SCALE GENOMIC DNA]</scope>
    <source>
        <strain evidence="1 2">ATCC 14048</strain>
    </source>
</reference>
<evidence type="ECO:0000313" key="1">
    <source>
        <dbReference type="EMBL" id="ANQ14515.1"/>
    </source>
</evidence>
<proteinExistence type="predicted"/>
<dbReference type="GeneID" id="70915496"/>
<sequence length="145" mass="16759">MNQSDKIIFTALLVEQARSTVESYLAQLLAGKIEEASPPVSVMWKFLGEQLQNKVKEVLYEIFHVDLYDKNDEDLIIALEAHMAEMSGTQLFHRIYTEDEVIEMSPKKFNFLLNSLVESMHNKIQEKSYYPGTQIQITRSNDIKS</sequence>
<organism evidence="1 2">
    <name type="scientific">Vibrio natriegens NBRC 15636 = ATCC 14048 = DSM 759</name>
    <dbReference type="NCBI Taxonomy" id="1219067"/>
    <lineage>
        <taxon>Bacteria</taxon>
        <taxon>Pseudomonadati</taxon>
        <taxon>Pseudomonadota</taxon>
        <taxon>Gammaproteobacteria</taxon>
        <taxon>Vibrionales</taxon>
        <taxon>Vibrionaceae</taxon>
        <taxon>Vibrio</taxon>
    </lineage>
</organism>
<dbReference type="KEGG" id="vna:PN96_21875"/>
<keyword evidence="2" id="KW-1185">Reference proteome</keyword>
<gene>
    <name evidence="1" type="ORF">BA890_17370</name>
</gene>
<evidence type="ECO:0000313" key="2">
    <source>
        <dbReference type="Proteomes" id="UP000092741"/>
    </source>
</evidence>
<protein>
    <submittedName>
        <fullName evidence="1">Uncharacterized protein</fullName>
    </submittedName>
</protein>
<dbReference type="RefSeq" id="WP_020336099.1">
    <property type="nucleotide sequence ID" value="NZ_ATFJ01000039.1"/>
</dbReference>